<dbReference type="EMBL" id="KN822128">
    <property type="protein sequence ID" value="KIM55733.1"/>
    <property type="molecule type" value="Genomic_DNA"/>
</dbReference>
<dbReference type="Proteomes" id="UP000053989">
    <property type="component" value="Unassembled WGS sequence"/>
</dbReference>
<dbReference type="HOGENOM" id="CLU_116380_0_0_1"/>
<feature type="compositionally biased region" description="Polar residues" evidence="1">
    <location>
        <begin position="25"/>
        <end position="43"/>
    </location>
</feature>
<proteinExistence type="predicted"/>
<reference evidence="3" key="2">
    <citation type="submission" date="2015-01" db="EMBL/GenBank/DDBJ databases">
        <title>Evolutionary Origins and Diversification of the Mycorrhizal Mutualists.</title>
        <authorList>
            <consortium name="DOE Joint Genome Institute"/>
            <consortium name="Mycorrhizal Genomics Consortium"/>
            <person name="Kohler A."/>
            <person name="Kuo A."/>
            <person name="Nagy L.G."/>
            <person name="Floudas D."/>
            <person name="Copeland A."/>
            <person name="Barry K.W."/>
            <person name="Cichocki N."/>
            <person name="Veneault-Fourrey C."/>
            <person name="LaButti K."/>
            <person name="Lindquist E.A."/>
            <person name="Lipzen A."/>
            <person name="Lundell T."/>
            <person name="Morin E."/>
            <person name="Murat C."/>
            <person name="Riley R."/>
            <person name="Ohm R."/>
            <person name="Sun H."/>
            <person name="Tunlid A."/>
            <person name="Henrissat B."/>
            <person name="Grigoriev I.V."/>
            <person name="Hibbett D.S."/>
            <person name="Martin F."/>
        </authorList>
    </citation>
    <scope>NUCLEOTIDE SEQUENCE [LARGE SCALE GENOMIC DNA]</scope>
    <source>
        <strain evidence="3">Foug A</strain>
    </source>
</reference>
<keyword evidence="3" id="KW-1185">Reference proteome</keyword>
<reference evidence="2 3" key="1">
    <citation type="submission" date="2014-04" db="EMBL/GenBank/DDBJ databases">
        <authorList>
            <consortium name="DOE Joint Genome Institute"/>
            <person name="Kuo A."/>
            <person name="Kohler A."/>
            <person name="Nagy L.G."/>
            <person name="Floudas D."/>
            <person name="Copeland A."/>
            <person name="Barry K.W."/>
            <person name="Cichocki N."/>
            <person name="Veneault-Fourrey C."/>
            <person name="LaButti K."/>
            <person name="Lindquist E.A."/>
            <person name="Lipzen A."/>
            <person name="Lundell T."/>
            <person name="Morin E."/>
            <person name="Murat C."/>
            <person name="Sun H."/>
            <person name="Tunlid A."/>
            <person name="Henrissat B."/>
            <person name="Grigoriev I.V."/>
            <person name="Hibbett D.S."/>
            <person name="Martin F."/>
            <person name="Nordberg H.P."/>
            <person name="Cantor M.N."/>
            <person name="Hua S.X."/>
        </authorList>
    </citation>
    <scope>NUCLEOTIDE SEQUENCE [LARGE SCALE GENOMIC DNA]</scope>
    <source>
        <strain evidence="2 3">Foug A</strain>
    </source>
</reference>
<evidence type="ECO:0000313" key="2">
    <source>
        <dbReference type="EMBL" id="KIM55733.1"/>
    </source>
</evidence>
<name>A0A0C2Z1N8_9AGAM</name>
<evidence type="ECO:0000313" key="3">
    <source>
        <dbReference type="Proteomes" id="UP000053989"/>
    </source>
</evidence>
<sequence length="164" mass="17927">MSSKQAFTLSSLSLASEDWDRSESDIQPPNNNSQGPSGRTPRNSVIFPAPDGTDHTPRRSCAGRGGRTLSELMRVHAEKGTDVTFTAEEASRVADVLKQWINSGTSPYEGEEDDFFNRSQDDSSLVSRRYSRVPPDVNVNGRPRGLSESMVVPRSPKLDASTPS</sequence>
<feature type="region of interest" description="Disordered" evidence="1">
    <location>
        <begin position="103"/>
        <end position="164"/>
    </location>
</feature>
<dbReference type="AlphaFoldDB" id="A0A0C2Z1N8"/>
<dbReference type="InParanoid" id="A0A0C2Z1N8"/>
<organism evidence="2 3">
    <name type="scientific">Scleroderma citrinum Foug A</name>
    <dbReference type="NCBI Taxonomy" id="1036808"/>
    <lineage>
        <taxon>Eukaryota</taxon>
        <taxon>Fungi</taxon>
        <taxon>Dikarya</taxon>
        <taxon>Basidiomycota</taxon>
        <taxon>Agaricomycotina</taxon>
        <taxon>Agaricomycetes</taxon>
        <taxon>Agaricomycetidae</taxon>
        <taxon>Boletales</taxon>
        <taxon>Sclerodermatineae</taxon>
        <taxon>Sclerodermataceae</taxon>
        <taxon>Scleroderma</taxon>
    </lineage>
</organism>
<gene>
    <name evidence="2" type="ORF">SCLCIDRAFT_1220900</name>
</gene>
<evidence type="ECO:0000256" key="1">
    <source>
        <dbReference type="SAM" id="MobiDB-lite"/>
    </source>
</evidence>
<protein>
    <submittedName>
        <fullName evidence="2">Uncharacterized protein</fullName>
    </submittedName>
</protein>
<dbReference type="OrthoDB" id="3247268at2759"/>
<feature type="region of interest" description="Disordered" evidence="1">
    <location>
        <begin position="16"/>
        <end position="66"/>
    </location>
</feature>
<accession>A0A0C2Z1N8</accession>